<feature type="domain" description="PDZ" evidence="1">
    <location>
        <begin position="860"/>
        <end position="944"/>
    </location>
</feature>
<dbReference type="PANTHER" id="PTHR10316">
    <property type="entry name" value="MEMBRANE ASSOCIATED GUANYLATE KINASE-RELATED"/>
    <property type="match status" value="1"/>
</dbReference>
<dbReference type="FunFam" id="2.30.42.10:FF:000005">
    <property type="entry name" value="Membrane associated guanylate kinase, WW and PDZ domain containing 1"/>
    <property type="match status" value="1"/>
</dbReference>
<dbReference type="GO" id="GO:0007165">
    <property type="term" value="P:signal transduction"/>
    <property type="evidence" value="ECO:0007669"/>
    <property type="project" value="TreeGrafter"/>
</dbReference>
<evidence type="ECO:0000259" key="1">
    <source>
        <dbReference type="PROSITE" id="PS50106"/>
    </source>
</evidence>
<dbReference type="Gene3D" id="2.30.42.10">
    <property type="match status" value="5"/>
</dbReference>
<dbReference type="SUPFAM" id="SSF50156">
    <property type="entry name" value="PDZ domain-like"/>
    <property type="match status" value="5"/>
</dbReference>
<dbReference type="OrthoDB" id="66881at2759"/>
<dbReference type="EMBL" id="CAJNOJ010000011">
    <property type="protein sequence ID" value="CAF0790044.1"/>
    <property type="molecule type" value="Genomic_DNA"/>
</dbReference>
<dbReference type="CDD" id="cd06734">
    <property type="entry name" value="PDZ4_MAGI-1_3-like"/>
    <property type="match status" value="1"/>
</dbReference>
<feature type="domain" description="PDZ" evidence="1">
    <location>
        <begin position="708"/>
        <end position="791"/>
    </location>
</feature>
<protein>
    <recommendedName>
        <fullName evidence="1">PDZ domain-containing protein</fullName>
    </recommendedName>
</protein>
<reference evidence="2" key="1">
    <citation type="submission" date="2021-02" db="EMBL/GenBank/DDBJ databases">
        <authorList>
            <person name="Nowell W R."/>
        </authorList>
    </citation>
    <scope>NUCLEOTIDE SEQUENCE</scope>
</reference>
<dbReference type="PANTHER" id="PTHR10316:SF40">
    <property type="entry name" value="LD27118P"/>
    <property type="match status" value="1"/>
</dbReference>
<dbReference type="GO" id="GO:0005737">
    <property type="term" value="C:cytoplasm"/>
    <property type="evidence" value="ECO:0007669"/>
    <property type="project" value="TreeGrafter"/>
</dbReference>
<dbReference type="Pfam" id="PF00595">
    <property type="entry name" value="PDZ"/>
    <property type="match status" value="4"/>
</dbReference>
<dbReference type="AlphaFoldDB" id="A0A813S4L3"/>
<dbReference type="InterPro" id="IPR036034">
    <property type="entry name" value="PDZ_sf"/>
</dbReference>
<dbReference type="CDD" id="cd06735">
    <property type="entry name" value="PDZ5_MAGI-1_3-like"/>
    <property type="match status" value="1"/>
</dbReference>
<feature type="domain" description="PDZ" evidence="1">
    <location>
        <begin position="181"/>
        <end position="251"/>
    </location>
</feature>
<accession>A0A813S4L3</accession>
<proteinExistence type="predicted"/>
<comment type="caution">
    <text evidence="2">The sequence shown here is derived from an EMBL/GenBank/DDBJ whole genome shotgun (WGS) entry which is preliminary data.</text>
</comment>
<feature type="domain" description="PDZ" evidence="1">
    <location>
        <begin position="306"/>
        <end position="382"/>
    </location>
</feature>
<sequence length="974" mass="107718">MTSTFNSTKTRLSPVQFTLSSVPPLPTKHWSQTCHETIVLSNDNQYSLPLSLGGGAENGQFVYLIEAISLLNSQSTVKIIKGGKIDVDEILLTIDQHKIAGCTLSDVQQLIETLSANGKQIKLKTVKSGHYYGTPRPSRGVFTTNNNLTRRSNSANEMFQQFTPEISNKKLPPQLAGESITCSLRKSPQGFGFTIIGAVERGQHFLQIKDILPDGPAAKDGKLQRGDILVYINETNVMGYSHTEVVKIFQSLSLGDMIHITVCRGYPLAVNFDDPRIDVVSLNGVNHLPNGGYKEYQPENHPRTHVIKIRKGDHGFGFTVADSASGQRVKSIVDRQRCQNLYENDLLLSINGHDLYGKQHSDIVDILMKCPTDIDTTFVIRRGDSDVNNNPFITNGNGHNDRATQSNNRSNLVGKHVSFITSNKEDKENDEIETEYLSPRVAERPRSRTPTSYGTIPMTDTQSFRTRTPIAVNNTPTFTTSNGVQASIPLVKTDFVPDSVYTFDRQTSLTRSARDIRPTNAPLVRSKTPGPEFGASTSSAYRANAIKPRSKTPTAYDISSSTMQNSRSLQSIHPQYIEQVVNLTLLRPSDGFGLRILGGEEEKSQVSIGHIVPNSPADVDGRLRVDDEIIKIDGHSTIRAAHEKVVQLMQRAKEKQHVCIIVRRYQHPHNNNNNQKSNSFYQTTRDSYPNYNTTEPYMKSSGNHEIRHVVLQKTDECQSFGFVIISSQNKSGAIVGRIIPNSPADQCGQLHVNDRILAVNGVDLTHMAHTDVVNLIKDSGRMITLTIAPPISYDDRILDVQNGIRPSSSSPMGISADTNQTLRNAFSHNPINGSERQPIRSSSRTNGILKSYSVSDDYYIADLQRPYPTSSFGFSIRGGREFSIPIFILKLADNGPAACDGQMRPGDQIIEINGRSTYGMTHSEAIALIRDGGLYVRLLLRRTNAPPPSLDEVKSAMGNGVESTNIYWKASPFA</sequence>
<evidence type="ECO:0000313" key="2">
    <source>
        <dbReference type="EMBL" id="CAF0790044.1"/>
    </source>
</evidence>
<dbReference type="InterPro" id="IPR001478">
    <property type="entry name" value="PDZ"/>
</dbReference>
<feature type="domain" description="PDZ" evidence="1">
    <location>
        <begin position="582"/>
        <end position="664"/>
    </location>
</feature>
<dbReference type="PROSITE" id="PS50106">
    <property type="entry name" value="PDZ"/>
    <property type="match status" value="5"/>
</dbReference>
<name>A0A813S4L3_ADIRI</name>
<dbReference type="Proteomes" id="UP000663852">
    <property type="component" value="Unassembled WGS sequence"/>
</dbReference>
<evidence type="ECO:0000313" key="3">
    <source>
        <dbReference type="Proteomes" id="UP000663852"/>
    </source>
</evidence>
<gene>
    <name evidence="2" type="ORF">EDS130_LOCUS4299</name>
</gene>
<dbReference type="SMART" id="SM00228">
    <property type="entry name" value="PDZ"/>
    <property type="match status" value="5"/>
</dbReference>
<organism evidence="2 3">
    <name type="scientific">Adineta ricciae</name>
    <name type="common">Rotifer</name>
    <dbReference type="NCBI Taxonomy" id="249248"/>
    <lineage>
        <taxon>Eukaryota</taxon>
        <taxon>Metazoa</taxon>
        <taxon>Spiralia</taxon>
        <taxon>Gnathifera</taxon>
        <taxon>Rotifera</taxon>
        <taxon>Eurotatoria</taxon>
        <taxon>Bdelloidea</taxon>
        <taxon>Adinetida</taxon>
        <taxon>Adinetidae</taxon>
        <taxon>Adineta</taxon>
    </lineage>
</organism>